<dbReference type="EMBL" id="JBHUMQ010000034">
    <property type="protein sequence ID" value="MFD2694956.1"/>
    <property type="molecule type" value="Genomic_DNA"/>
</dbReference>
<proteinExistence type="predicted"/>
<gene>
    <name evidence="1" type="ORF">ACFSUE_15175</name>
</gene>
<keyword evidence="2" id="KW-1185">Reference proteome</keyword>
<protein>
    <recommendedName>
        <fullName evidence="3">Phage protein</fullName>
    </recommendedName>
</protein>
<dbReference type="RefSeq" id="WP_253064585.1">
    <property type="nucleotide sequence ID" value="NZ_JAMXWM010000031.1"/>
</dbReference>
<sequence>MNLTDELKTRLLTVDYGVAKRELECLDTLATRMKYLIEIGRPEDAYEWLGDAEHSMATIISMAKRKEAAETFLTTEQWLKRKEQMKSWL</sequence>
<reference evidence="2" key="1">
    <citation type="journal article" date="2019" name="Int. J. Syst. Evol. Microbiol.">
        <title>The Global Catalogue of Microorganisms (GCM) 10K type strain sequencing project: providing services to taxonomists for standard genome sequencing and annotation.</title>
        <authorList>
            <consortium name="The Broad Institute Genomics Platform"/>
            <consortium name="The Broad Institute Genome Sequencing Center for Infectious Disease"/>
            <person name="Wu L."/>
            <person name="Ma J."/>
        </authorList>
    </citation>
    <scope>NUCLEOTIDE SEQUENCE [LARGE SCALE GENOMIC DNA]</scope>
    <source>
        <strain evidence="2">TISTR 2466</strain>
    </source>
</reference>
<name>A0ABW5S5A9_9BACL</name>
<comment type="caution">
    <text evidence="1">The sequence shown here is derived from an EMBL/GenBank/DDBJ whole genome shotgun (WGS) entry which is preliminary data.</text>
</comment>
<dbReference type="Proteomes" id="UP001597399">
    <property type="component" value="Unassembled WGS sequence"/>
</dbReference>
<evidence type="ECO:0008006" key="3">
    <source>
        <dbReference type="Google" id="ProtNLM"/>
    </source>
</evidence>
<evidence type="ECO:0000313" key="1">
    <source>
        <dbReference type="EMBL" id="MFD2694956.1"/>
    </source>
</evidence>
<organism evidence="1 2">
    <name type="scientific">Sporolactobacillus shoreicorticis</name>
    <dbReference type="NCBI Taxonomy" id="1923877"/>
    <lineage>
        <taxon>Bacteria</taxon>
        <taxon>Bacillati</taxon>
        <taxon>Bacillota</taxon>
        <taxon>Bacilli</taxon>
        <taxon>Bacillales</taxon>
        <taxon>Sporolactobacillaceae</taxon>
        <taxon>Sporolactobacillus</taxon>
    </lineage>
</organism>
<evidence type="ECO:0000313" key="2">
    <source>
        <dbReference type="Proteomes" id="UP001597399"/>
    </source>
</evidence>
<accession>A0ABW5S5A9</accession>